<organism evidence="1 2">
    <name type="scientific">Popillia japonica</name>
    <name type="common">Japanese beetle</name>
    <dbReference type="NCBI Taxonomy" id="7064"/>
    <lineage>
        <taxon>Eukaryota</taxon>
        <taxon>Metazoa</taxon>
        <taxon>Ecdysozoa</taxon>
        <taxon>Arthropoda</taxon>
        <taxon>Hexapoda</taxon>
        <taxon>Insecta</taxon>
        <taxon>Pterygota</taxon>
        <taxon>Neoptera</taxon>
        <taxon>Endopterygota</taxon>
        <taxon>Coleoptera</taxon>
        <taxon>Polyphaga</taxon>
        <taxon>Scarabaeiformia</taxon>
        <taxon>Scarabaeidae</taxon>
        <taxon>Rutelinae</taxon>
        <taxon>Popillia</taxon>
    </lineage>
</organism>
<proteinExistence type="predicted"/>
<dbReference type="Proteomes" id="UP001458880">
    <property type="component" value="Unassembled WGS sequence"/>
</dbReference>
<sequence length="82" mass="9305">MEGANPNTLRTTAQAVFFFRTRKSKVSNDPPSYKIVYYYINSIVRNRHLAASPPPRTQTCSPHFVVSLSPCRTFIYLLPNGV</sequence>
<name>A0AAW1K0F5_POPJA</name>
<gene>
    <name evidence="1" type="ORF">QE152_g25778</name>
</gene>
<keyword evidence="2" id="KW-1185">Reference proteome</keyword>
<dbReference type="EMBL" id="JASPKY010000287">
    <property type="protein sequence ID" value="KAK9710886.1"/>
    <property type="molecule type" value="Genomic_DNA"/>
</dbReference>
<evidence type="ECO:0000313" key="1">
    <source>
        <dbReference type="EMBL" id="KAK9710886.1"/>
    </source>
</evidence>
<protein>
    <submittedName>
        <fullName evidence="1">Uncharacterized protein</fullName>
    </submittedName>
</protein>
<evidence type="ECO:0000313" key="2">
    <source>
        <dbReference type="Proteomes" id="UP001458880"/>
    </source>
</evidence>
<accession>A0AAW1K0F5</accession>
<dbReference type="AlphaFoldDB" id="A0AAW1K0F5"/>
<reference evidence="1 2" key="1">
    <citation type="journal article" date="2024" name="BMC Genomics">
        <title>De novo assembly and annotation of Popillia japonica's genome with initial clues to its potential as an invasive pest.</title>
        <authorList>
            <person name="Cucini C."/>
            <person name="Boschi S."/>
            <person name="Funari R."/>
            <person name="Cardaioli E."/>
            <person name="Iannotti N."/>
            <person name="Marturano G."/>
            <person name="Paoli F."/>
            <person name="Bruttini M."/>
            <person name="Carapelli A."/>
            <person name="Frati F."/>
            <person name="Nardi F."/>
        </authorList>
    </citation>
    <scope>NUCLEOTIDE SEQUENCE [LARGE SCALE GENOMIC DNA]</scope>
    <source>
        <strain evidence="1">DMR45628</strain>
    </source>
</reference>
<comment type="caution">
    <text evidence="1">The sequence shown here is derived from an EMBL/GenBank/DDBJ whole genome shotgun (WGS) entry which is preliminary data.</text>
</comment>